<keyword evidence="2" id="KW-0732">Signal</keyword>
<feature type="compositionally biased region" description="Low complexity" evidence="1">
    <location>
        <begin position="123"/>
        <end position="140"/>
    </location>
</feature>
<feature type="compositionally biased region" description="Gly residues" evidence="1">
    <location>
        <begin position="79"/>
        <end position="113"/>
    </location>
</feature>
<evidence type="ECO:0000256" key="2">
    <source>
        <dbReference type="SAM" id="SignalP"/>
    </source>
</evidence>
<dbReference type="Proteomes" id="UP000540568">
    <property type="component" value="Unassembled WGS sequence"/>
</dbReference>
<dbReference type="EMBL" id="JACGWV010000001">
    <property type="protein sequence ID" value="MBA8808531.1"/>
    <property type="molecule type" value="Genomic_DNA"/>
</dbReference>
<protein>
    <submittedName>
        <fullName evidence="3">Uncharacterized protein</fullName>
    </submittedName>
</protein>
<comment type="caution">
    <text evidence="3">The sequence shown here is derived from an EMBL/GenBank/DDBJ whole genome shotgun (WGS) entry which is preliminary data.</text>
</comment>
<accession>A0A7W3J946</accession>
<feature type="compositionally biased region" description="Acidic residues" evidence="1">
    <location>
        <begin position="44"/>
        <end position="66"/>
    </location>
</feature>
<proteinExistence type="predicted"/>
<feature type="signal peptide" evidence="2">
    <location>
        <begin position="1"/>
        <end position="25"/>
    </location>
</feature>
<evidence type="ECO:0000313" key="4">
    <source>
        <dbReference type="Proteomes" id="UP000540568"/>
    </source>
</evidence>
<dbReference type="RefSeq" id="WP_182616593.1">
    <property type="nucleotide sequence ID" value="NZ_BAAATF010000003.1"/>
</dbReference>
<reference evidence="3 4" key="1">
    <citation type="submission" date="2020-07" db="EMBL/GenBank/DDBJ databases">
        <title>Sequencing the genomes of 1000 actinobacteria strains.</title>
        <authorList>
            <person name="Klenk H.-P."/>
        </authorList>
    </citation>
    <scope>NUCLEOTIDE SEQUENCE [LARGE SCALE GENOMIC DNA]</scope>
    <source>
        <strain evidence="3 4">DSM 44121</strain>
    </source>
</reference>
<organism evidence="3 4">
    <name type="scientific">Promicromonospora sukumoe</name>
    <dbReference type="NCBI Taxonomy" id="88382"/>
    <lineage>
        <taxon>Bacteria</taxon>
        <taxon>Bacillati</taxon>
        <taxon>Actinomycetota</taxon>
        <taxon>Actinomycetes</taxon>
        <taxon>Micrococcales</taxon>
        <taxon>Promicromonosporaceae</taxon>
        <taxon>Promicromonospora</taxon>
    </lineage>
</organism>
<feature type="chain" id="PRO_5039036214" evidence="2">
    <location>
        <begin position="26"/>
        <end position="282"/>
    </location>
</feature>
<evidence type="ECO:0000313" key="3">
    <source>
        <dbReference type="EMBL" id="MBA8808531.1"/>
    </source>
</evidence>
<keyword evidence="4" id="KW-1185">Reference proteome</keyword>
<dbReference type="AlphaFoldDB" id="A0A7W3J946"/>
<gene>
    <name evidence="3" type="ORF">FHX71_002473</name>
</gene>
<sequence>MSAARVLLAVVLLGAAALVLGPVSAGYADEGEDTGISVTIPDVDPTEEPTEEPTEDPTGEPTDDPGDPSGDPTRPGASDGNGAGGGGGAGGGVGGGGGAGGAGGGGSGGGGGDPADDDPSTPGPSGKCVPAEPVVPTEPAADGDPATLDDDVRLPGEEVVVRAKGFEDGERVQVVLFTAPQRVESTRADGRGVVEAAVTLPDEVAAGPRAVQFTGWCGQVAVAQVLVAAPGSQAGGGIPAWAWWTGGGLGAAGAGVGGWYVVRLMRAPGAGLPVAGSAGVAA</sequence>
<feature type="compositionally biased region" description="Low complexity" evidence="1">
    <location>
        <begin position="67"/>
        <end position="78"/>
    </location>
</feature>
<feature type="region of interest" description="Disordered" evidence="1">
    <location>
        <begin position="26"/>
        <end position="150"/>
    </location>
</feature>
<evidence type="ECO:0000256" key="1">
    <source>
        <dbReference type="SAM" id="MobiDB-lite"/>
    </source>
</evidence>
<name>A0A7W3J946_9MICO</name>